<organism evidence="1">
    <name type="scientific">Arundo donax</name>
    <name type="common">Giant reed</name>
    <name type="synonym">Donax arundinaceus</name>
    <dbReference type="NCBI Taxonomy" id="35708"/>
    <lineage>
        <taxon>Eukaryota</taxon>
        <taxon>Viridiplantae</taxon>
        <taxon>Streptophyta</taxon>
        <taxon>Embryophyta</taxon>
        <taxon>Tracheophyta</taxon>
        <taxon>Spermatophyta</taxon>
        <taxon>Magnoliopsida</taxon>
        <taxon>Liliopsida</taxon>
        <taxon>Poales</taxon>
        <taxon>Poaceae</taxon>
        <taxon>PACMAD clade</taxon>
        <taxon>Arundinoideae</taxon>
        <taxon>Arundineae</taxon>
        <taxon>Arundo</taxon>
    </lineage>
</organism>
<protein>
    <submittedName>
        <fullName evidence="1">Uncharacterized protein</fullName>
    </submittedName>
</protein>
<sequence>MEKKKTTIYSFFLKNEVVLATAHANFNEKALNVPRMCINFSIGGPKFSCTSCTSIQSFVIHKA</sequence>
<name>A0A0A9EYN4_ARUDO</name>
<reference evidence="1" key="1">
    <citation type="submission" date="2014-09" db="EMBL/GenBank/DDBJ databases">
        <authorList>
            <person name="Magalhaes I.L.F."/>
            <person name="Oliveira U."/>
            <person name="Santos F.R."/>
            <person name="Vidigal T.H.D.A."/>
            <person name="Brescovit A.D."/>
            <person name="Santos A.J."/>
        </authorList>
    </citation>
    <scope>NUCLEOTIDE SEQUENCE</scope>
    <source>
        <tissue evidence="1">Shoot tissue taken approximately 20 cm above the soil surface</tissue>
    </source>
</reference>
<proteinExistence type="predicted"/>
<accession>A0A0A9EYN4</accession>
<dbReference type="AlphaFoldDB" id="A0A0A9EYN4"/>
<evidence type="ECO:0000313" key="1">
    <source>
        <dbReference type="EMBL" id="JAE05905.1"/>
    </source>
</evidence>
<dbReference type="EMBL" id="GBRH01191991">
    <property type="protein sequence ID" value="JAE05905.1"/>
    <property type="molecule type" value="Transcribed_RNA"/>
</dbReference>
<reference evidence="1" key="2">
    <citation type="journal article" date="2015" name="Data Brief">
        <title>Shoot transcriptome of the giant reed, Arundo donax.</title>
        <authorList>
            <person name="Barrero R.A."/>
            <person name="Guerrero F.D."/>
            <person name="Moolhuijzen P."/>
            <person name="Goolsby J.A."/>
            <person name="Tidwell J."/>
            <person name="Bellgard S.E."/>
            <person name="Bellgard M.I."/>
        </authorList>
    </citation>
    <scope>NUCLEOTIDE SEQUENCE</scope>
    <source>
        <tissue evidence="1">Shoot tissue taken approximately 20 cm above the soil surface</tissue>
    </source>
</reference>